<organism evidence="1 2">
    <name type="scientific">Hyalomma asiaticum</name>
    <name type="common">Tick</name>
    <dbReference type="NCBI Taxonomy" id="266040"/>
    <lineage>
        <taxon>Eukaryota</taxon>
        <taxon>Metazoa</taxon>
        <taxon>Ecdysozoa</taxon>
        <taxon>Arthropoda</taxon>
        <taxon>Chelicerata</taxon>
        <taxon>Arachnida</taxon>
        <taxon>Acari</taxon>
        <taxon>Parasitiformes</taxon>
        <taxon>Ixodida</taxon>
        <taxon>Ixodoidea</taxon>
        <taxon>Ixodidae</taxon>
        <taxon>Hyalomminae</taxon>
        <taxon>Hyalomma</taxon>
    </lineage>
</organism>
<keyword evidence="2" id="KW-1185">Reference proteome</keyword>
<proteinExistence type="predicted"/>
<dbReference type="EMBL" id="CM023484">
    <property type="protein sequence ID" value="KAH6932288.1"/>
    <property type="molecule type" value="Genomic_DNA"/>
</dbReference>
<reference evidence="1" key="1">
    <citation type="submission" date="2020-05" db="EMBL/GenBank/DDBJ databases">
        <title>Large-scale comparative analyses of tick genomes elucidate their genetic diversity and vector capacities.</title>
        <authorList>
            <person name="Jia N."/>
            <person name="Wang J."/>
            <person name="Shi W."/>
            <person name="Du L."/>
            <person name="Sun Y."/>
            <person name="Zhan W."/>
            <person name="Jiang J."/>
            <person name="Wang Q."/>
            <person name="Zhang B."/>
            <person name="Ji P."/>
            <person name="Sakyi L.B."/>
            <person name="Cui X."/>
            <person name="Yuan T."/>
            <person name="Jiang B."/>
            <person name="Yang W."/>
            <person name="Lam T.T.-Y."/>
            <person name="Chang Q."/>
            <person name="Ding S."/>
            <person name="Wang X."/>
            <person name="Zhu J."/>
            <person name="Ruan X."/>
            <person name="Zhao L."/>
            <person name="Wei J."/>
            <person name="Que T."/>
            <person name="Du C."/>
            <person name="Cheng J."/>
            <person name="Dai P."/>
            <person name="Han X."/>
            <person name="Huang E."/>
            <person name="Gao Y."/>
            <person name="Liu J."/>
            <person name="Shao H."/>
            <person name="Ye R."/>
            <person name="Li L."/>
            <person name="Wei W."/>
            <person name="Wang X."/>
            <person name="Wang C."/>
            <person name="Yang T."/>
            <person name="Huo Q."/>
            <person name="Li W."/>
            <person name="Guo W."/>
            <person name="Chen H."/>
            <person name="Zhou L."/>
            <person name="Ni X."/>
            <person name="Tian J."/>
            <person name="Zhou Y."/>
            <person name="Sheng Y."/>
            <person name="Liu T."/>
            <person name="Pan Y."/>
            <person name="Xia L."/>
            <person name="Li J."/>
            <person name="Zhao F."/>
            <person name="Cao W."/>
        </authorList>
    </citation>
    <scope>NUCLEOTIDE SEQUENCE</scope>
    <source>
        <strain evidence="1">Hyas-2018</strain>
    </source>
</reference>
<name>A0ACB7SC39_HYAAI</name>
<comment type="caution">
    <text evidence="1">The sequence shown here is derived from an EMBL/GenBank/DDBJ whole genome shotgun (WGS) entry which is preliminary data.</text>
</comment>
<evidence type="ECO:0000313" key="1">
    <source>
        <dbReference type="EMBL" id="KAH6932288.1"/>
    </source>
</evidence>
<protein>
    <submittedName>
        <fullName evidence="1">Uncharacterized protein</fullName>
    </submittedName>
</protein>
<accession>A0ACB7SC39</accession>
<sequence>MQARRVYVRACRERSRSAAVSPTSAPAPANAALPRGFKSRSAPVGVPQFARVSRLRRVRSSLATARGLRFNGSGLRREAPPSASLR</sequence>
<dbReference type="Proteomes" id="UP000821845">
    <property type="component" value="Chromosome 4"/>
</dbReference>
<gene>
    <name evidence="1" type="ORF">HPB50_004348</name>
</gene>
<evidence type="ECO:0000313" key="2">
    <source>
        <dbReference type="Proteomes" id="UP000821845"/>
    </source>
</evidence>